<organism evidence="1 2">
    <name type="scientific">Dreissena polymorpha</name>
    <name type="common">Zebra mussel</name>
    <name type="synonym">Mytilus polymorpha</name>
    <dbReference type="NCBI Taxonomy" id="45954"/>
    <lineage>
        <taxon>Eukaryota</taxon>
        <taxon>Metazoa</taxon>
        <taxon>Spiralia</taxon>
        <taxon>Lophotrochozoa</taxon>
        <taxon>Mollusca</taxon>
        <taxon>Bivalvia</taxon>
        <taxon>Autobranchia</taxon>
        <taxon>Heteroconchia</taxon>
        <taxon>Euheterodonta</taxon>
        <taxon>Imparidentia</taxon>
        <taxon>Neoheterodontei</taxon>
        <taxon>Myida</taxon>
        <taxon>Dreissenoidea</taxon>
        <taxon>Dreissenidae</taxon>
        <taxon>Dreissena</taxon>
    </lineage>
</organism>
<evidence type="ECO:0000313" key="2">
    <source>
        <dbReference type="Proteomes" id="UP000828390"/>
    </source>
</evidence>
<comment type="caution">
    <text evidence="1">The sequence shown here is derived from an EMBL/GenBank/DDBJ whole genome shotgun (WGS) entry which is preliminary data.</text>
</comment>
<reference evidence="1" key="1">
    <citation type="journal article" date="2019" name="bioRxiv">
        <title>The Genome of the Zebra Mussel, Dreissena polymorpha: A Resource for Invasive Species Research.</title>
        <authorList>
            <person name="McCartney M.A."/>
            <person name="Auch B."/>
            <person name="Kono T."/>
            <person name="Mallez S."/>
            <person name="Zhang Y."/>
            <person name="Obille A."/>
            <person name="Becker A."/>
            <person name="Abrahante J.E."/>
            <person name="Garbe J."/>
            <person name="Badalamenti J.P."/>
            <person name="Herman A."/>
            <person name="Mangelson H."/>
            <person name="Liachko I."/>
            <person name="Sullivan S."/>
            <person name="Sone E.D."/>
            <person name="Koren S."/>
            <person name="Silverstein K.A.T."/>
            <person name="Beckman K.B."/>
            <person name="Gohl D.M."/>
        </authorList>
    </citation>
    <scope>NUCLEOTIDE SEQUENCE</scope>
    <source>
        <strain evidence="1">Duluth1</strain>
        <tissue evidence="1">Whole animal</tissue>
    </source>
</reference>
<keyword evidence="2" id="KW-1185">Reference proteome</keyword>
<evidence type="ECO:0000313" key="1">
    <source>
        <dbReference type="EMBL" id="KAH3768919.1"/>
    </source>
</evidence>
<sequence>MHRPDLCTQKHHRAVQIVAKTTLRQLCGFSESVLQCAQGQPLEDSQALWNTPETGPDGEEFLLELSLHSRRQQNQLPSENRGQTGLYNIIDSVQHYHRLGDEEHHDRCSERHLIDFLHLPRRP</sequence>
<reference evidence="1" key="2">
    <citation type="submission" date="2020-11" db="EMBL/GenBank/DDBJ databases">
        <authorList>
            <person name="McCartney M.A."/>
            <person name="Auch B."/>
            <person name="Kono T."/>
            <person name="Mallez S."/>
            <person name="Becker A."/>
            <person name="Gohl D.M."/>
            <person name="Silverstein K.A.T."/>
            <person name="Koren S."/>
            <person name="Bechman K.B."/>
            <person name="Herman A."/>
            <person name="Abrahante J.E."/>
            <person name="Garbe J."/>
        </authorList>
    </citation>
    <scope>NUCLEOTIDE SEQUENCE</scope>
    <source>
        <strain evidence="1">Duluth1</strain>
        <tissue evidence="1">Whole animal</tissue>
    </source>
</reference>
<dbReference type="Proteomes" id="UP000828390">
    <property type="component" value="Unassembled WGS sequence"/>
</dbReference>
<name>A0A9D4ICX7_DREPO</name>
<dbReference type="EMBL" id="JAIWYP010000009">
    <property type="protein sequence ID" value="KAH3768919.1"/>
    <property type="molecule type" value="Genomic_DNA"/>
</dbReference>
<dbReference type="AlphaFoldDB" id="A0A9D4ICX7"/>
<gene>
    <name evidence="1" type="ORF">DPMN_170137</name>
</gene>
<proteinExistence type="predicted"/>
<accession>A0A9D4ICX7</accession>
<protein>
    <submittedName>
        <fullName evidence="1">Uncharacterized protein</fullName>
    </submittedName>
</protein>